<evidence type="ECO:0000313" key="2">
    <source>
        <dbReference type="EnsemblPlants" id="ORGLA01G0135100.1"/>
    </source>
</evidence>
<dbReference type="AlphaFoldDB" id="I1NNB1"/>
<reference evidence="2 3" key="2">
    <citation type="submission" date="2018-04" db="EMBL/GenBank/DDBJ databases">
        <title>OglaRS2 (Oryza glaberrima Reference Sequence Version 2).</title>
        <authorList>
            <person name="Zhang J."/>
            <person name="Kudrna D."/>
            <person name="Lee S."/>
            <person name="Talag J."/>
            <person name="Rajasekar S."/>
            <person name="Wing R.A."/>
        </authorList>
    </citation>
    <scope>NUCLEOTIDE SEQUENCE [LARGE SCALE GENOMIC DNA]</scope>
    <source>
        <strain evidence="2 3">cv. IRGC 96717</strain>
    </source>
</reference>
<feature type="compositionally biased region" description="Polar residues" evidence="1">
    <location>
        <begin position="162"/>
        <end position="178"/>
    </location>
</feature>
<dbReference type="Gramene" id="ORGLA01G0135100.1">
    <property type="protein sequence ID" value="ORGLA01G0135100.1"/>
    <property type="gene ID" value="ORGLA01G0135100"/>
</dbReference>
<dbReference type="EnsemblPlants" id="ORGLA01G0135100.1">
    <property type="protein sequence ID" value="ORGLA01G0135100.1"/>
    <property type="gene ID" value="ORGLA01G0135100"/>
</dbReference>
<organism evidence="2 3">
    <name type="scientific">Oryza glaberrima</name>
    <name type="common">African rice</name>
    <dbReference type="NCBI Taxonomy" id="4538"/>
    <lineage>
        <taxon>Eukaryota</taxon>
        <taxon>Viridiplantae</taxon>
        <taxon>Streptophyta</taxon>
        <taxon>Embryophyta</taxon>
        <taxon>Tracheophyta</taxon>
        <taxon>Spermatophyta</taxon>
        <taxon>Magnoliopsida</taxon>
        <taxon>Liliopsida</taxon>
        <taxon>Poales</taxon>
        <taxon>Poaceae</taxon>
        <taxon>BOP clade</taxon>
        <taxon>Oryzoideae</taxon>
        <taxon>Oryzeae</taxon>
        <taxon>Oryzinae</taxon>
        <taxon>Oryza</taxon>
    </lineage>
</organism>
<reference evidence="2" key="1">
    <citation type="submission" date="2015-06" db="UniProtKB">
        <authorList>
            <consortium name="EnsemblPlants"/>
        </authorList>
    </citation>
    <scope>IDENTIFICATION</scope>
</reference>
<name>I1NNB1_ORYGL</name>
<keyword evidence="3" id="KW-1185">Reference proteome</keyword>
<feature type="compositionally biased region" description="Low complexity" evidence="1">
    <location>
        <begin position="139"/>
        <end position="150"/>
    </location>
</feature>
<dbReference type="HOGENOM" id="CLU_945211_0_0_1"/>
<evidence type="ECO:0000313" key="3">
    <source>
        <dbReference type="Proteomes" id="UP000007306"/>
    </source>
</evidence>
<proteinExistence type="predicted"/>
<feature type="compositionally biased region" description="Polar residues" evidence="1">
    <location>
        <begin position="206"/>
        <end position="220"/>
    </location>
</feature>
<protein>
    <submittedName>
        <fullName evidence="2">Uncharacterized protein</fullName>
    </submittedName>
</protein>
<feature type="region of interest" description="Disordered" evidence="1">
    <location>
        <begin position="132"/>
        <end position="220"/>
    </location>
</feature>
<dbReference type="Proteomes" id="UP000007306">
    <property type="component" value="Chromosome 1"/>
</dbReference>
<sequence length="295" mass="31885">NFSVAFSGHIKCCIPRANLGGNTFWRLRDSAGESIERKKQELERLTLLCFQKTRQGIVQKEATLPSVYVEPKVKPTVSDPPVTQEQIALMIDQSVSAVVFNTHEVFIKNMDHALDARFNACVKSVIGASNGKDTQRQVSHNTNASTSSTTGKSKQGLDASAMFTTQQNTPMTQIYSRTNGGGSAGSAGALPFPMQHDVGQGGTPFTLPQPNSSASSAPIITNSNYDSRVNGNLESTFVPPYPTVAYNIPRIPPQGSVIIYGALPNSNNSFLQHAPYTPPTQMTQFLHGTPQPNIF</sequence>
<accession>I1NNB1</accession>
<evidence type="ECO:0000256" key="1">
    <source>
        <dbReference type="SAM" id="MobiDB-lite"/>
    </source>
</evidence>